<dbReference type="Proteomes" id="UP000051326">
    <property type="component" value="Unassembled WGS sequence"/>
</dbReference>
<dbReference type="InterPro" id="IPR024474">
    <property type="entry name" value="Znf_dom_IS66"/>
</dbReference>
<reference evidence="4 5" key="1">
    <citation type="submission" date="2015-09" db="EMBL/GenBank/DDBJ databases">
        <authorList>
            <consortium name="Swine Surveillance"/>
        </authorList>
    </citation>
    <scope>NUCLEOTIDE SEQUENCE [LARGE SCALE GENOMIC DNA]</scope>
    <source>
        <strain evidence="4 5">CECT 8399</strain>
    </source>
</reference>
<evidence type="ECO:0000259" key="3">
    <source>
        <dbReference type="Pfam" id="PF13005"/>
    </source>
</evidence>
<dbReference type="STRING" id="1396826.PHA8399_02473"/>
<sequence>MASADAPDGDAEGQKVKPKRKPLPPDLPRIDQVLTPGNACTCGGQLRTIAEDVTEELEYVPGWFVVNRIVRPRMAYWDCDRIIQSALPSRPIERGRPGPGLLAHVLVSKYANHCPLYRQSQIYGREGIDLDRSTLADWVGRSAALLEPLADAIGRHVRAGQAILADDTPIRMQSKGKCATARVWTYVRDERPWGGVDPPAAAARTDQARGRGEAFSCPLAIRTVFRICASTLWSFISWWRRRESGFREKPNFTSCAPFGSLNCMA</sequence>
<dbReference type="PANTHER" id="PTHR33678">
    <property type="entry name" value="BLL1576 PROTEIN"/>
    <property type="match status" value="1"/>
</dbReference>
<dbReference type="PANTHER" id="PTHR33678:SF1">
    <property type="entry name" value="BLL1576 PROTEIN"/>
    <property type="match status" value="1"/>
</dbReference>
<dbReference type="Pfam" id="PF13005">
    <property type="entry name" value="zf-IS66"/>
    <property type="match status" value="1"/>
</dbReference>
<feature type="domain" description="Transposase IS66 zinc-finger binding" evidence="3">
    <location>
        <begin position="40"/>
        <end position="79"/>
    </location>
</feature>
<proteinExistence type="predicted"/>
<accession>A0A0P1HAA8</accession>
<evidence type="ECO:0000313" key="4">
    <source>
        <dbReference type="EMBL" id="CUI00342.1"/>
    </source>
</evidence>
<dbReference type="EMBL" id="CYSR01000026">
    <property type="protein sequence ID" value="CUI00342.1"/>
    <property type="molecule type" value="Genomic_DNA"/>
</dbReference>
<dbReference type="NCBIfam" id="NF033517">
    <property type="entry name" value="transpos_IS66"/>
    <property type="match status" value="1"/>
</dbReference>
<evidence type="ECO:0000313" key="5">
    <source>
        <dbReference type="Proteomes" id="UP000051326"/>
    </source>
</evidence>
<gene>
    <name evidence="4" type="ORF">PHA8399_02473</name>
</gene>
<feature type="region of interest" description="Disordered" evidence="1">
    <location>
        <begin position="1"/>
        <end position="30"/>
    </location>
</feature>
<dbReference type="Pfam" id="PF03050">
    <property type="entry name" value="DDE_Tnp_IS66"/>
    <property type="match status" value="1"/>
</dbReference>
<dbReference type="InterPro" id="IPR052344">
    <property type="entry name" value="Transposase-related"/>
</dbReference>
<evidence type="ECO:0000259" key="2">
    <source>
        <dbReference type="Pfam" id="PF03050"/>
    </source>
</evidence>
<name>A0A0P1HAA8_9RHOB</name>
<protein>
    <submittedName>
        <fullName evidence="4">Transposase</fullName>
    </submittedName>
</protein>
<dbReference type="InterPro" id="IPR004291">
    <property type="entry name" value="Transposase_IS66_central"/>
</dbReference>
<dbReference type="AlphaFoldDB" id="A0A0P1HAA8"/>
<organism evidence="4 5">
    <name type="scientific">Leisingera aquaemixtae</name>
    <dbReference type="NCBI Taxonomy" id="1396826"/>
    <lineage>
        <taxon>Bacteria</taxon>
        <taxon>Pseudomonadati</taxon>
        <taxon>Pseudomonadota</taxon>
        <taxon>Alphaproteobacteria</taxon>
        <taxon>Rhodobacterales</taxon>
        <taxon>Roseobacteraceae</taxon>
        <taxon>Leisingera</taxon>
    </lineage>
</organism>
<feature type="domain" description="Transposase IS66 central" evidence="2">
    <location>
        <begin position="95"/>
        <end position="211"/>
    </location>
</feature>
<evidence type="ECO:0000256" key="1">
    <source>
        <dbReference type="SAM" id="MobiDB-lite"/>
    </source>
</evidence>